<keyword evidence="2" id="KW-1185">Reference proteome</keyword>
<name>A0A1G6HP14_9GAMM</name>
<accession>A0A1G6HP14</accession>
<evidence type="ECO:0000313" key="1">
    <source>
        <dbReference type="EMBL" id="SDB95980.1"/>
    </source>
</evidence>
<evidence type="ECO:0000313" key="2">
    <source>
        <dbReference type="Proteomes" id="UP000242317"/>
    </source>
</evidence>
<dbReference type="EMBL" id="FMYK01000002">
    <property type="protein sequence ID" value="SDB95980.1"/>
    <property type="molecule type" value="Genomic_DNA"/>
</dbReference>
<protein>
    <submittedName>
        <fullName evidence="1">Uncharacterized protein</fullName>
    </submittedName>
</protein>
<dbReference type="RefSeq" id="WP_244515964.1">
    <property type="nucleotide sequence ID" value="NZ_FMYK01000002.1"/>
</dbReference>
<sequence>MFRFLNTSQQQLLPLQKLCLGILLTCGLQSLSHATVGGKQYIEILGYEAKDQKLYFLRHTEDASGRLPQLYYFDFQSKTPEKEVEVKSIYPQSKTGEIDHFSDGSDVAFERALKQITRRLDRLYPINPDIFKINIKKQDTVQVPAWADATQTVAEYRYEYNVENRNYHSSTQKAVSYAPELNVKQAFRIPKQDRIIVTVEYLGFPDETMYTDEDAVILSKH</sequence>
<reference evidence="2" key="1">
    <citation type="submission" date="2016-09" db="EMBL/GenBank/DDBJ databases">
        <authorList>
            <person name="Varghese N."/>
            <person name="Submissions S."/>
        </authorList>
    </citation>
    <scope>NUCLEOTIDE SEQUENCE [LARGE SCALE GENOMIC DNA]</scope>
    <source>
        <strain evidence="2">ANC 3699</strain>
    </source>
</reference>
<dbReference type="Proteomes" id="UP000242317">
    <property type="component" value="Unassembled WGS sequence"/>
</dbReference>
<gene>
    <name evidence="1" type="ORF">SAMN05421749_102419</name>
</gene>
<proteinExistence type="predicted"/>
<dbReference type="AlphaFoldDB" id="A0A1G6HP14"/>
<organism evidence="1 2">
    <name type="scientific">Acinetobacter marinus</name>
    <dbReference type="NCBI Taxonomy" id="281375"/>
    <lineage>
        <taxon>Bacteria</taxon>
        <taxon>Pseudomonadati</taxon>
        <taxon>Pseudomonadota</taxon>
        <taxon>Gammaproteobacteria</taxon>
        <taxon>Moraxellales</taxon>
        <taxon>Moraxellaceae</taxon>
        <taxon>Acinetobacter</taxon>
    </lineage>
</organism>